<feature type="region of interest" description="Disordered" evidence="1">
    <location>
        <begin position="57"/>
        <end position="99"/>
    </location>
</feature>
<feature type="compositionally biased region" description="Polar residues" evidence="1">
    <location>
        <begin position="86"/>
        <end position="99"/>
    </location>
</feature>
<keyword evidence="3" id="KW-1185">Reference proteome</keyword>
<comment type="caution">
    <text evidence="2">The sequence shown here is derived from an EMBL/GenBank/DDBJ whole genome shotgun (WGS) entry which is preliminary data.</text>
</comment>
<feature type="compositionally biased region" description="Pro residues" evidence="1">
    <location>
        <begin position="74"/>
        <end position="85"/>
    </location>
</feature>
<evidence type="ECO:0000313" key="2">
    <source>
        <dbReference type="EMBL" id="KLJ06937.1"/>
    </source>
</evidence>
<protein>
    <submittedName>
        <fullName evidence="2">Uncharacterized protein</fullName>
    </submittedName>
</protein>
<dbReference type="EMBL" id="LDEV01002943">
    <property type="protein sequence ID" value="KLJ06937.1"/>
    <property type="molecule type" value="Genomic_DNA"/>
</dbReference>
<accession>A0A0H1B7H2</accession>
<feature type="compositionally biased region" description="Polar residues" evidence="1">
    <location>
        <begin position="58"/>
        <end position="67"/>
    </location>
</feature>
<sequence>MALMQCGLLRYPFSPTSTNSSCTPSSPWAPRTSPLSPWRVHPLRKCAVTQPCYPIAASPSTVSNNQWTRRHKPIPPPRPPRPPCQTSPNSAPCLQPATL</sequence>
<gene>
    <name evidence="2" type="ORF">EMPG_17545</name>
</gene>
<dbReference type="Proteomes" id="UP000053573">
    <property type="component" value="Unassembled WGS sequence"/>
</dbReference>
<dbReference type="AlphaFoldDB" id="A0A0H1B7H2"/>
<proteinExistence type="predicted"/>
<evidence type="ECO:0000313" key="3">
    <source>
        <dbReference type="Proteomes" id="UP000053573"/>
    </source>
</evidence>
<name>A0A0H1B7H2_9EURO</name>
<organism evidence="2 3">
    <name type="scientific">Blastomyces silverae</name>
    <dbReference type="NCBI Taxonomy" id="2060906"/>
    <lineage>
        <taxon>Eukaryota</taxon>
        <taxon>Fungi</taxon>
        <taxon>Dikarya</taxon>
        <taxon>Ascomycota</taxon>
        <taxon>Pezizomycotina</taxon>
        <taxon>Eurotiomycetes</taxon>
        <taxon>Eurotiomycetidae</taxon>
        <taxon>Onygenales</taxon>
        <taxon>Ajellomycetaceae</taxon>
        <taxon>Blastomyces</taxon>
    </lineage>
</organism>
<reference evidence="3" key="1">
    <citation type="journal article" date="2015" name="PLoS Genet.">
        <title>The dynamic genome and transcriptome of the human fungal pathogen Blastomyces and close relative Emmonsia.</title>
        <authorList>
            <person name="Munoz J.F."/>
            <person name="Gauthier G.M."/>
            <person name="Desjardins C.A."/>
            <person name="Gallo J.E."/>
            <person name="Holder J."/>
            <person name="Sullivan T.D."/>
            <person name="Marty A.J."/>
            <person name="Carmen J.C."/>
            <person name="Chen Z."/>
            <person name="Ding L."/>
            <person name="Gujja S."/>
            <person name="Magrini V."/>
            <person name="Misas E."/>
            <person name="Mitreva M."/>
            <person name="Priest M."/>
            <person name="Saif S."/>
            <person name="Whiston E.A."/>
            <person name="Young S."/>
            <person name="Zeng Q."/>
            <person name="Goldman W.E."/>
            <person name="Mardis E.R."/>
            <person name="Taylor J.W."/>
            <person name="McEwen J.G."/>
            <person name="Clay O.K."/>
            <person name="Klein B.S."/>
            <person name="Cuomo C.A."/>
        </authorList>
    </citation>
    <scope>NUCLEOTIDE SEQUENCE [LARGE SCALE GENOMIC DNA]</scope>
    <source>
        <strain evidence="3">UAMH 139</strain>
    </source>
</reference>
<evidence type="ECO:0000256" key="1">
    <source>
        <dbReference type="SAM" id="MobiDB-lite"/>
    </source>
</evidence>